<evidence type="ECO:0000256" key="3">
    <source>
        <dbReference type="ARBA" id="ARBA00022475"/>
    </source>
</evidence>
<keyword evidence="11" id="KW-0443">Lipid metabolism</keyword>
<evidence type="ECO:0000313" key="19">
    <source>
        <dbReference type="Proteomes" id="UP000009170"/>
    </source>
</evidence>
<comment type="cofactor">
    <cofactor evidence="1">
        <name>Ca(2+)</name>
        <dbReference type="ChEBI" id="CHEBI:29108"/>
    </cofactor>
</comment>
<name>A0A090N2Q7_OSTTA</name>
<evidence type="ECO:0000313" key="18">
    <source>
        <dbReference type="EMBL" id="CEF96658.1"/>
    </source>
</evidence>
<dbReference type="EC" id="3.1.1.116" evidence="14"/>
<reference evidence="19" key="1">
    <citation type="journal article" date="2006" name="Proc. Natl. Acad. Sci. U.S.A.">
        <title>Genome analysis of the smallest free-living eukaryote Ostreococcus tauri unveils many unique features.</title>
        <authorList>
            <person name="Derelle E."/>
            <person name="Ferraz C."/>
            <person name="Rombauts S."/>
            <person name="Rouze P."/>
            <person name="Worden A.Z."/>
            <person name="Robbens S."/>
            <person name="Partensky F."/>
            <person name="Degroeve S."/>
            <person name="Echeynie S."/>
            <person name="Cooke R."/>
            <person name="Saeys Y."/>
            <person name="Wuyts J."/>
            <person name="Jabbari K."/>
            <person name="Bowler C."/>
            <person name="Panaud O."/>
            <person name="Piegu B."/>
            <person name="Ball S.G."/>
            <person name="Ral J.-P."/>
            <person name="Bouget F.-Y."/>
            <person name="Piganeau G."/>
            <person name="De Baets B."/>
            <person name="Picard A."/>
            <person name="Delseny M."/>
            <person name="Demaille J."/>
            <person name="Van de Peer Y."/>
            <person name="Moreau H."/>
        </authorList>
    </citation>
    <scope>NUCLEOTIDE SEQUENCE [LARGE SCALE GENOMIC DNA]</scope>
    <source>
        <strain evidence="19">OTTH 0595 / CCAP 157/2 / RCC745</strain>
    </source>
</reference>
<dbReference type="AlphaFoldDB" id="A0A090N2Q7"/>
<feature type="domain" description="Fungal lipase-type" evidence="17">
    <location>
        <begin position="346"/>
        <end position="459"/>
    </location>
</feature>
<dbReference type="InterPro" id="IPR052214">
    <property type="entry name" value="DAG_Lipase-Related"/>
</dbReference>
<evidence type="ECO:0000256" key="9">
    <source>
        <dbReference type="ARBA" id="ARBA00022963"/>
    </source>
</evidence>
<dbReference type="OrthoDB" id="438440at2759"/>
<evidence type="ECO:0000256" key="10">
    <source>
        <dbReference type="ARBA" id="ARBA00022989"/>
    </source>
</evidence>
<evidence type="ECO:0000256" key="13">
    <source>
        <dbReference type="ARBA" id="ARBA00024531"/>
    </source>
</evidence>
<keyword evidence="8" id="KW-0106">Calcium</keyword>
<protein>
    <recommendedName>
        <fullName evidence="14">sn-1-specific diacylglycerol lipase</fullName>
        <ecNumber evidence="14">3.1.1.116</ecNumber>
    </recommendedName>
</protein>
<dbReference type="SUPFAM" id="SSF53474">
    <property type="entry name" value="alpha/beta-Hydrolases"/>
    <property type="match status" value="1"/>
</dbReference>
<comment type="subcellular location">
    <subcellularLocation>
        <location evidence="2">Cell membrane</location>
        <topology evidence="2">Multi-pass membrane protein</topology>
    </subcellularLocation>
</comment>
<evidence type="ECO:0000256" key="2">
    <source>
        <dbReference type="ARBA" id="ARBA00004651"/>
    </source>
</evidence>
<comment type="catalytic activity">
    <reaction evidence="13">
        <text>a 1,2-diacyl-sn-glycerol + H2O = a 2-acylglycerol + a fatty acid + H(+)</text>
        <dbReference type="Rhea" id="RHEA:33275"/>
        <dbReference type="ChEBI" id="CHEBI:15377"/>
        <dbReference type="ChEBI" id="CHEBI:15378"/>
        <dbReference type="ChEBI" id="CHEBI:17389"/>
        <dbReference type="ChEBI" id="CHEBI:17815"/>
        <dbReference type="ChEBI" id="CHEBI:28868"/>
        <dbReference type="EC" id="3.1.1.116"/>
    </reaction>
    <physiologicalReaction direction="left-to-right" evidence="13">
        <dbReference type="Rhea" id="RHEA:33276"/>
    </physiologicalReaction>
</comment>
<feature type="transmembrane region" description="Helical" evidence="16">
    <location>
        <begin position="115"/>
        <end position="142"/>
    </location>
</feature>
<comment type="caution">
    <text evidence="18">The sequence shown here is derived from an EMBL/GenBank/DDBJ whole genome shotgun (WGS) entry which is preliminary data.</text>
</comment>
<dbReference type="Gene3D" id="3.40.50.1820">
    <property type="entry name" value="alpha/beta hydrolase"/>
    <property type="match status" value="1"/>
</dbReference>
<evidence type="ECO:0000256" key="6">
    <source>
        <dbReference type="ARBA" id="ARBA00022723"/>
    </source>
</evidence>
<keyword evidence="5 16" id="KW-0812">Transmembrane</keyword>
<dbReference type="GO" id="GO:0016042">
    <property type="term" value="P:lipid catabolic process"/>
    <property type="evidence" value="ECO:0007669"/>
    <property type="project" value="UniProtKB-KW"/>
</dbReference>
<dbReference type="GO" id="GO:0016298">
    <property type="term" value="F:lipase activity"/>
    <property type="evidence" value="ECO:0007669"/>
    <property type="project" value="TreeGrafter"/>
</dbReference>
<keyword evidence="12 16" id="KW-0472">Membrane</keyword>
<keyword evidence="3" id="KW-1003">Cell membrane</keyword>
<evidence type="ECO:0000259" key="17">
    <source>
        <dbReference type="Pfam" id="PF01764"/>
    </source>
</evidence>
<evidence type="ECO:0000256" key="16">
    <source>
        <dbReference type="SAM" id="Phobius"/>
    </source>
</evidence>
<evidence type="ECO:0000256" key="4">
    <source>
        <dbReference type="ARBA" id="ARBA00022553"/>
    </source>
</evidence>
<dbReference type="PANTHER" id="PTHR45792:SF8">
    <property type="entry name" value="DIACYLGLYCEROL LIPASE-ALPHA"/>
    <property type="match status" value="1"/>
</dbReference>
<evidence type="ECO:0000256" key="15">
    <source>
        <dbReference type="SAM" id="MobiDB-lite"/>
    </source>
</evidence>
<evidence type="ECO:0000256" key="14">
    <source>
        <dbReference type="ARBA" id="ARBA00026104"/>
    </source>
</evidence>
<accession>A0A090N2Q7</accession>
<dbReference type="Pfam" id="PF01764">
    <property type="entry name" value="Lipase_3"/>
    <property type="match status" value="1"/>
</dbReference>
<dbReference type="InterPro" id="IPR029058">
    <property type="entry name" value="AB_hydrolase_fold"/>
</dbReference>
<dbReference type="Proteomes" id="UP000009170">
    <property type="component" value="Unassembled WGS sequence"/>
</dbReference>
<dbReference type="InterPro" id="IPR002921">
    <property type="entry name" value="Fungal_lipase-type"/>
</dbReference>
<dbReference type="GO" id="GO:0005886">
    <property type="term" value="C:plasma membrane"/>
    <property type="evidence" value="ECO:0007669"/>
    <property type="project" value="UniProtKB-SubCell"/>
</dbReference>
<dbReference type="PANTHER" id="PTHR45792">
    <property type="entry name" value="DIACYLGLYCEROL LIPASE HOMOLOG-RELATED"/>
    <property type="match status" value="1"/>
</dbReference>
<gene>
    <name evidence="18" type="ORF">OT_ostta01g02750</name>
</gene>
<feature type="transmembrane region" description="Helical" evidence="16">
    <location>
        <begin position="74"/>
        <end position="95"/>
    </location>
</feature>
<dbReference type="InParanoid" id="A0A090N2Q7"/>
<dbReference type="CDD" id="cd00519">
    <property type="entry name" value="Lipase_3"/>
    <property type="match status" value="1"/>
</dbReference>
<proteinExistence type="predicted"/>
<evidence type="ECO:0000256" key="7">
    <source>
        <dbReference type="ARBA" id="ARBA00022801"/>
    </source>
</evidence>
<dbReference type="RefSeq" id="XP_022838220.1">
    <property type="nucleotide sequence ID" value="XM_022985332.1"/>
</dbReference>
<feature type="region of interest" description="Disordered" evidence="15">
    <location>
        <begin position="651"/>
        <end position="670"/>
    </location>
</feature>
<evidence type="ECO:0000256" key="8">
    <source>
        <dbReference type="ARBA" id="ARBA00022837"/>
    </source>
</evidence>
<evidence type="ECO:0000256" key="5">
    <source>
        <dbReference type="ARBA" id="ARBA00022692"/>
    </source>
</evidence>
<dbReference type="GO" id="GO:0046872">
    <property type="term" value="F:metal ion binding"/>
    <property type="evidence" value="ECO:0007669"/>
    <property type="project" value="UniProtKB-KW"/>
</dbReference>
<evidence type="ECO:0000256" key="1">
    <source>
        <dbReference type="ARBA" id="ARBA00001913"/>
    </source>
</evidence>
<dbReference type="GeneID" id="34945506"/>
<evidence type="ECO:0000256" key="12">
    <source>
        <dbReference type="ARBA" id="ARBA00023136"/>
    </source>
</evidence>
<keyword evidence="7" id="KW-0378">Hydrolase</keyword>
<keyword evidence="9" id="KW-0442">Lipid degradation</keyword>
<evidence type="ECO:0000256" key="11">
    <source>
        <dbReference type="ARBA" id="ARBA00023098"/>
    </source>
</evidence>
<keyword evidence="4" id="KW-0597">Phosphoprotein</keyword>
<keyword evidence="19" id="KW-1185">Reference proteome</keyword>
<dbReference type="KEGG" id="ota:OT_ostta01g02750"/>
<keyword evidence="6" id="KW-0479">Metal-binding</keyword>
<feature type="transmembrane region" description="Helical" evidence="16">
    <location>
        <begin position="38"/>
        <end position="62"/>
    </location>
</feature>
<keyword evidence="10 16" id="KW-1133">Transmembrane helix</keyword>
<dbReference type="EMBL" id="CAID01000001">
    <property type="protein sequence ID" value="CEF96658.1"/>
    <property type="molecule type" value="Genomic_DNA"/>
</dbReference>
<sequence length="670" mass="73803">MAGLMLVHTVWCVIILVVYERAHRTLRQDCKGGKRAMVWLFTTFGCYFLALLVEVILLHTSLKGRIMEPGKRKLVPYLLYAHLLLLATDIALTILGTLVERGLATCFNQARVRTMILSVIIGNFVVLGMHFFGIALMFSMFGHLPSDKKWYKIFNIISTVLCLRRREKKIDPEVDRTLDEQGTLAHIANCFAEVFQGADVVPSDIAAGMGLLAIQHRHLIEEQPLGKPFLNDSDALAPYESLGEMYTDAAHYSRFALAAYGWALFAWADPRTGLGMACSAEACANCCGCTSCMKRSNEVEPHDLDRKALKKCAGIESEDLLFVSMVNGIGEPPFFIARDVRRKAIVISIRGTLSVADCITDSMYKPCILNPDVIIETGLQGADLHVHSGVFRATNFILSELAESRILEQAILGEAPTEGCTPLPSTAAGCRGWGLVITGHSLGAGVAANLSLHLRKKFHTLKVWCIEPPGGVLSPKLCEITKEWTYSTVHHCDLFCRLSGPCLLKLRGDMMDALTNSKLNKFSLLMRMTFSGTKLQISDVLDPTQAASESTTLRDDFRRYADEQISVTPLMSAPLHPPGHLIHLQRLPHGEYAPHLVEASEFMARGMMIQYGFFSDHFPDKVAAVLSDLASASTGASQAISSEGTVSEDTLIDKLVSTQSRRKRPSEDNV</sequence>
<organism evidence="18 19">
    <name type="scientific">Ostreococcus tauri</name>
    <name type="common">Marine green alga</name>
    <dbReference type="NCBI Taxonomy" id="70448"/>
    <lineage>
        <taxon>Eukaryota</taxon>
        <taxon>Viridiplantae</taxon>
        <taxon>Chlorophyta</taxon>
        <taxon>Mamiellophyceae</taxon>
        <taxon>Mamiellales</taxon>
        <taxon>Bathycoccaceae</taxon>
        <taxon>Ostreococcus</taxon>
    </lineage>
</organism>
<reference evidence="18 19" key="2">
    <citation type="journal article" date="2014" name="BMC Genomics">
        <title>An improved genome of the model marine alga Ostreococcus tauri unfolds by assessing Illumina de novo assemblies.</title>
        <authorList>
            <person name="Blanc-Mathieu R."/>
            <person name="Verhelst B."/>
            <person name="Derelle E."/>
            <person name="Rombauts S."/>
            <person name="Bouget F.Y."/>
            <person name="Carre I."/>
            <person name="Chateau A."/>
            <person name="Eyre-Walker A."/>
            <person name="Grimsley N."/>
            <person name="Moreau H."/>
            <person name="Piegu B."/>
            <person name="Rivals E."/>
            <person name="Schackwitz W."/>
            <person name="Van de Peer Y."/>
            <person name="Piganeau G."/>
        </authorList>
    </citation>
    <scope>NUCLEOTIDE SEQUENCE [LARGE SCALE GENOMIC DNA]</scope>
    <source>
        <strain evidence="19">OTTH 0595 / CCAP 157/2 / RCC745</strain>
    </source>
</reference>